<evidence type="ECO:0000256" key="5">
    <source>
        <dbReference type="ARBA" id="ARBA00023157"/>
    </source>
</evidence>
<comment type="similarity">
    <text evidence="1">Belongs to the thioredoxin family.</text>
</comment>
<dbReference type="Gene3D" id="3.40.30.10">
    <property type="entry name" value="Glutaredoxin"/>
    <property type="match status" value="1"/>
</dbReference>
<evidence type="ECO:0000313" key="9">
    <source>
        <dbReference type="EMBL" id="MFC0592974.1"/>
    </source>
</evidence>
<keyword evidence="10" id="KW-1185">Reference proteome</keyword>
<name>A0ABV6PTV2_9BURK</name>
<dbReference type="CDD" id="cd02947">
    <property type="entry name" value="TRX_family"/>
    <property type="match status" value="1"/>
</dbReference>
<evidence type="ECO:0000256" key="3">
    <source>
        <dbReference type="ARBA" id="ARBA00022723"/>
    </source>
</evidence>
<evidence type="ECO:0000256" key="6">
    <source>
        <dbReference type="ARBA" id="ARBA00023284"/>
    </source>
</evidence>
<dbReference type="NCBIfam" id="NF008229">
    <property type="entry name" value="PRK10996.1"/>
    <property type="match status" value="1"/>
</dbReference>
<reference evidence="9 10" key="1">
    <citation type="submission" date="2024-09" db="EMBL/GenBank/DDBJ databases">
        <authorList>
            <person name="Sun Q."/>
            <person name="Mori K."/>
        </authorList>
    </citation>
    <scope>NUCLEOTIDE SEQUENCE [LARGE SCALE GENOMIC DNA]</scope>
    <source>
        <strain evidence="9 10">NCAIM B.02336</strain>
    </source>
</reference>
<evidence type="ECO:0000313" key="10">
    <source>
        <dbReference type="Proteomes" id="UP001589834"/>
    </source>
</evidence>
<feature type="domain" description="Thioredoxin" evidence="8">
    <location>
        <begin position="21"/>
        <end position="148"/>
    </location>
</feature>
<dbReference type="Pfam" id="PF21352">
    <property type="entry name" value="Zn_ribbon_Thio2"/>
    <property type="match status" value="1"/>
</dbReference>
<keyword evidence="4" id="KW-0249">Electron transport</keyword>
<dbReference type="RefSeq" id="WP_293226665.1">
    <property type="nucleotide sequence ID" value="NZ_JBHLTN010000018.1"/>
</dbReference>
<dbReference type="PANTHER" id="PTHR45663:SF11">
    <property type="entry name" value="GEO12009P1"/>
    <property type="match status" value="1"/>
</dbReference>
<keyword evidence="3" id="KW-0479">Metal-binding</keyword>
<proteinExistence type="inferred from homology"/>
<comment type="caution">
    <text evidence="9">The sequence shown here is derived from an EMBL/GenBank/DDBJ whole genome shotgun (WGS) entry which is preliminary data.</text>
</comment>
<dbReference type="InterPro" id="IPR017937">
    <property type="entry name" value="Thioredoxin_CS"/>
</dbReference>
<dbReference type="Gene3D" id="2.30.30.380">
    <property type="entry name" value="Zn-finger domain of Sec23/24"/>
    <property type="match status" value="1"/>
</dbReference>
<gene>
    <name evidence="9" type="primary">trxC</name>
    <name evidence="9" type="ORF">ACFFGG_10420</name>
</gene>
<evidence type="ECO:0000259" key="8">
    <source>
        <dbReference type="PROSITE" id="PS51352"/>
    </source>
</evidence>
<dbReference type="InterPro" id="IPR049299">
    <property type="entry name" value="Thio2_N"/>
</dbReference>
<keyword evidence="5" id="KW-1015">Disulfide bond</keyword>
<organism evidence="9 10">
    <name type="scientific">Ottowia pentelensis</name>
    <dbReference type="NCBI Taxonomy" id="511108"/>
    <lineage>
        <taxon>Bacteria</taxon>
        <taxon>Pseudomonadati</taxon>
        <taxon>Pseudomonadota</taxon>
        <taxon>Betaproteobacteria</taxon>
        <taxon>Burkholderiales</taxon>
        <taxon>Comamonadaceae</taxon>
        <taxon>Ottowia</taxon>
    </lineage>
</organism>
<protein>
    <recommendedName>
        <fullName evidence="7">Thioredoxin</fullName>
    </recommendedName>
</protein>
<dbReference type="PRINTS" id="PR00421">
    <property type="entry name" value="THIOREDOXIN"/>
</dbReference>
<evidence type="ECO:0000256" key="4">
    <source>
        <dbReference type="ARBA" id="ARBA00022982"/>
    </source>
</evidence>
<dbReference type="PROSITE" id="PS51352">
    <property type="entry name" value="THIOREDOXIN_2"/>
    <property type="match status" value="1"/>
</dbReference>
<keyword evidence="2" id="KW-0813">Transport</keyword>
<evidence type="ECO:0000256" key="2">
    <source>
        <dbReference type="ARBA" id="ARBA00022448"/>
    </source>
</evidence>
<dbReference type="Proteomes" id="UP001589834">
    <property type="component" value="Unassembled WGS sequence"/>
</dbReference>
<dbReference type="InterPro" id="IPR036249">
    <property type="entry name" value="Thioredoxin-like_sf"/>
</dbReference>
<evidence type="ECO:0000256" key="1">
    <source>
        <dbReference type="ARBA" id="ARBA00008987"/>
    </source>
</evidence>
<sequence length="150" mass="16274">MSETTLHIVCPHCHTTNRVRADQLASAPTCGQCKQPLFAGHPVALGDEATFDKHVARSQIPVLVDFWAPWCGPCRMMAPAYEQAAVLLEPHMQLAKVDTEAVPALGTRYNIRSIPTLALFASGREVARQAGALTNPAQIVQWARAHAPLT</sequence>
<dbReference type="InterPro" id="IPR005746">
    <property type="entry name" value="Thioredoxin"/>
</dbReference>
<dbReference type="InterPro" id="IPR013766">
    <property type="entry name" value="Thioredoxin_domain"/>
</dbReference>
<dbReference type="NCBIfam" id="TIGR01068">
    <property type="entry name" value="thioredoxin"/>
    <property type="match status" value="1"/>
</dbReference>
<dbReference type="EMBL" id="JBHLTN010000018">
    <property type="protein sequence ID" value="MFC0592974.1"/>
    <property type="molecule type" value="Genomic_DNA"/>
</dbReference>
<evidence type="ECO:0000256" key="7">
    <source>
        <dbReference type="NCBIfam" id="TIGR01068"/>
    </source>
</evidence>
<keyword evidence="6" id="KW-0676">Redox-active center</keyword>
<accession>A0ABV6PTV2</accession>
<dbReference type="PROSITE" id="PS00194">
    <property type="entry name" value="THIOREDOXIN_1"/>
    <property type="match status" value="1"/>
</dbReference>
<dbReference type="SUPFAM" id="SSF52833">
    <property type="entry name" value="Thioredoxin-like"/>
    <property type="match status" value="1"/>
</dbReference>
<dbReference type="PANTHER" id="PTHR45663">
    <property type="entry name" value="GEO12009P1"/>
    <property type="match status" value="1"/>
</dbReference>
<dbReference type="Pfam" id="PF00085">
    <property type="entry name" value="Thioredoxin"/>
    <property type="match status" value="1"/>
</dbReference>